<evidence type="ECO:0000313" key="2">
    <source>
        <dbReference type="EMBL" id="ABD94718.1"/>
    </source>
</evidence>
<gene>
    <name evidence="2" type="ORF">EXB31</name>
</gene>
<protein>
    <recommendedName>
        <fullName evidence="3">Glycine zipper domain-containing protein</fullName>
    </recommendedName>
</protein>
<accession>Q1W4V5</accession>
<proteinExistence type="predicted"/>
<sequence length="116" mass="11568">MEKPMREVIALCSMLLCASALADEVISEVPDNTVGTGFGAGAGVLLGGALGGPVGALVGAGIGAFGGAEAQEASGSSGHAYVVRDTQGRERTVRSPNAQFQVGQQVTVSGNRLKPL</sequence>
<feature type="signal peptide" evidence="1">
    <location>
        <begin position="1"/>
        <end position="22"/>
    </location>
</feature>
<dbReference type="AlphaFoldDB" id="Q1W4V5"/>
<reference evidence="2" key="1">
    <citation type="journal article" date="2006" name="J. Bacteriol.">
        <title>Acquisition and evolution of the exoU locus in Pseudomonas aeruginosa.</title>
        <authorList>
            <person name="Kulasekara B.R."/>
            <person name="Kulasekara H.D."/>
            <person name="Wolfgang M.C."/>
            <person name="Stevens L."/>
            <person name="Frank D.W."/>
            <person name="Lory S."/>
        </authorList>
    </citation>
    <scope>NUCLEOTIDE SEQUENCE</scope>
    <source>
        <strain evidence="2">19660</strain>
    </source>
</reference>
<dbReference type="EMBL" id="DQ437743">
    <property type="protein sequence ID" value="ABD94718.1"/>
    <property type="molecule type" value="Genomic_DNA"/>
</dbReference>
<evidence type="ECO:0000256" key="1">
    <source>
        <dbReference type="SAM" id="SignalP"/>
    </source>
</evidence>
<feature type="chain" id="PRO_5009970218" description="Glycine zipper domain-containing protein" evidence="1">
    <location>
        <begin position="23"/>
        <end position="116"/>
    </location>
</feature>
<keyword evidence="1" id="KW-0732">Signal</keyword>
<organism evidence="2">
    <name type="scientific">Pseudomonas aeruginosa</name>
    <dbReference type="NCBI Taxonomy" id="287"/>
    <lineage>
        <taxon>Bacteria</taxon>
        <taxon>Pseudomonadati</taxon>
        <taxon>Pseudomonadota</taxon>
        <taxon>Gammaproteobacteria</taxon>
        <taxon>Pseudomonadales</taxon>
        <taxon>Pseudomonadaceae</taxon>
        <taxon>Pseudomonas</taxon>
    </lineage>
</organism>
<name>Q1W4V5_PSEAI</name>
<evidence type="ECO:0008006" key="3">
    <source>
        <dbReference type="Google" id="ProtNLM"/>
    </source>
</evidence>